<dbReference type="InterPro" id="IPR043502">
    <property type="entry name" value="DNA/RNA_pol_sf"/>
</dbReference>
<evidence type="ECO:0000313" key="2">
    <source>
        <dbReference type="Proteomes" id="UP000676336"/>
    </source>
</evidence>
<dbReference type="AlphaFoldDB" id="A0A8S2QVG0"/>
<dbReference type="InterPro" id="IPR051320">
    <property type="entry name" value="Viral_Replic_Matur_Polypro"/>
</dbReference>
<gene>
    <name evidence="1" type="ORF">SMN809_LOCUS18397</name>
</gene>
<dbReference type="InterPro" id="IPR043128">
    <property type="entry name" value="Rev_trsase/Diguanyl_cyclase"/>
</dbReference>
<reference evidence="1" key="1">
    <citation type="submission" date="2021-02" db="EMBL/GenBank/DDBJ databases">
        <authorList>
            <person name="Nowell W R."/>
        </authorList>
    </citation>
    <scope>NUCLEOTIDE SEQUENCE</scope>
</reference>
<protein>
    <recommendedName>
        <fullName evidence="3">Reverse transcriptase</fullName>
    </recommendedName>
</protein>
<evidence type="ECO:0000313" key="1">
    <source>
        <dbReference type="EMBL" id="CAF4123304.1"/>
    </source>
</evidence>
<dbReference type="SUPFAM" id="SSF56672">
    <property type="entry name" value="DNA/RNA polymerases"/>
    <property type="match status" value="1"/>
</dbReference>
<organism evidence="1 2">
    <name type="scientific">Rotaria magnacalcarata</name>
    <dbReference type="NCBI Taxonomy" id="392030"/>
    <lineage>
        <taxon>Eukaryota</taxon>
        <taxon>Metazoa</taxon>
        <taxon>Spiralia</taxon>
        <taxon>Gnathifera</taxon>
        <taxon>Rotifera</taxon>
        <taxon>Eurotatoria</taxon>
        <taxon>Bdelloidea</taxon>
        <taxon>Philodinida</taxon>
        <taxon>Philodinidae</taxon>
        <taxon>Rotaria</taxon>
    </lineage>
</organism>
<evidence type="ECO:0008006" key="3">
    <source>
        <dbReference type="Google" id="ProtNLM"/>
    </source>
</evidence>
<dbReference type="Proteomes" id="UP000676336">
    <property type="component" value="Unassembled WGS sequence"/>
</dbReference>
<comment type="caution">
    <text evidence="1">The sequence shown here is derived from an EMBL/GenBank/DDBJ whole genome shotgun (WGS) entry which is preliminary data.</text>
</comment>
<proteinExistence type="predicted"/>
<dbReference type="Gene3D" id="3.30.70.270">
    <property type="match status" value="2"/>
</dbReference>
<name>A0A8S2QVG0_9BILA</name>
<dbReference type="PANTHER" id="PTHR33064">
    <property type="entry name" value="POL PROTEIN"/>
    <property type="match status" value="1"/>
</dbReference>
<accession>A0A8S2QVG0</accession>
<dbReference type="PANTHER" id="PTHR33064:SF37">
    <property type="entry name" value="RIBONUCLEASE H"/>
    <property type="match status" value="1"/>
</dbReference>
<sequence length="184" mass="21023">MRFRSIFDTTKHNIARTPIPHVINTIPHSPPASRPYPQPDKEEAMYKRVFLALQTKNLVLNPPKCQIAAQQIDYLGHNISKDGIKPMNDKIVAILRINEPRTLKQANRFLGALGWYKKFLPNFATIAAPIHAVTNLTNNATFCIVHRVNRPHSDQIITLTAKLTNFKSYVPIASLDRDNQFLRY</sequence>
<dbReference type="EMBL" id="CAJOBI010008839">
    <property type="protein sequence ID" value="CAF4123304.1"/>
    <property type="molecule type" value="Genomic_DNA"/>
</dbReference>